<keyword evidence="3" id="KW-1185">Reference proteome</keyword>
<dbReference type="PANTHER" id="PTHR22767:SF3">
    <property type="entry name" value="N-ALPHA-ACETYLTRANSFERASE 25, NATB AUXILIARY SUBUNIT"/>
    <property type="match status" value="1"/>
</dbReference>
<dbReference type="PANTHER" id="PTHR22767">
    <property type="entry name" value="N-TERMINAL ACETYLTRANSFERASE-RELATED"/>
    <property type="match status" value="1"/>
</dbReference>
<dbReference type="Pfam" id="PF09797">
    <property type="entry name" value="NatB_MDM20"/>
    <property type="match status" value="1"/>
</dbReference>
<organism evidence="2 3">
    <name type="scientific">Eremothecium sinecaudum</name>
    <dbReference type="NCBI Taxonomy" id="45286"/>
    <lineage>
        <taxon>Eukaryota</taxon>
        <taxon>Fungi</taxon>
        <taxon>Dikarya</taxon>
        <taxon>Ascomycota</taxon>
        <taxon>Saccharomycotina</taxon>
        <taxon>Saccharomycetes</taxon>
        <taxon>Saccharomycetales</taxon>
        <taxon>Saccharomycetaceae</taxon>
        <taxon>Eremothecium</taxon>
    </lineage>
</organism>
<dbReference type="AlphaFoldDB" id="A0A0X8HWK8"/>
<proteinExistence type="inferred from homology"/>
<dbReference type="OrthoDB" id="1874341at2759"/>
<evidence type="ECO:0000313" key="3">
    <source>
        <dbReference type="Proteomes" id="UP000243052"/>
    </source>
</evidence>
<name>A0A0X8HWK8_9SACH</name>
<dbReference type="EMBL" id="CP014248">
    <property type="protein sequence ID" value="AMD22852.1"/>
    <property type="molecule type" value="Genomic_DNA"/>
</dbReference>
<sequence>MNKHCEEIFLLIEAERFKQARTNVGKLLSQLPSSTYLKILDQYVKFRQSPGKYSYENNLAPLLEMTATKANDASSLELLHNFLVELKSPVSPLIPYERAITKYPSSDLCYLWFERSLADLDFEYMNRSSFQLPRYVSDSRGVKIWNAVVALSWFKTDPDAFKNKDRHLYLQLSYQLLSNLKPPINEQEVVIFSQLCELLGEQHSAEIVEEIFKFMDKDRGSLDLYVKDLLVRNLKLLGKYDQLFDTCVRLLKQFDDILLLKHLIYAGFKLNKPMNEISGLFTNTRNGSLAYLELSVVYEGKVSDSALRHYLSRFHDKPCCPVDISHYMKYINQDMLTSIFAENKSGLQHDANLVKILGPTYANQCMELFIKYQSTLRAKPDTDYSSCSFLVLQVVNDLLDPKLMTLSKVLTAVSILESYQSEDPFNYDTRIWLIVLYQYLGIAPLAHKHYMALNIKNIQVDVVDHIIYTRYSTLYPNKNHDYLRKKLSGSESAVYQSLHGIPDMIKVAFVKGSFTKIPGMISLYDQLRRSLMRWMNIAESHKVLRLFNDKKSSHLKTLHKELLKLGDGKFGDWADNRDFSLVTNFVGNVESKNDVITEYMNINNDYVTSQICQTLMLECITVGGRNTLVDRILSKTTLNMETHTVYEKWAYDIICEIYSHMEEVRVKEITDMLDGMPSFSNERNWKLVHGYLTHLMTLKTLDSLKKVKDQSLKSLIKKKLQYLRSQSKSYFEAYISDLKEAEVDQELLSKFSYKTVVPHIIDTVTDIAKIVSNL</sequence>
<dbReference type="RefSeq" id="XP_017989848.1">
    <property type="nucleotide sequence ID" value="XM_018134359.1"/>
</dbReference>
<dbReference type="GO" id="GO:0031416">
    <property type="term" value="C:NatB complex"/>
    <property type="evidence" value="ECO:0007669"/>
    <property type="project" value="TreeGrafter"/>
</dbReference>
<dbReference type="GeneID" id="28726217"/>
<dbReference type="Proteomes" id="UP000243052">
    <property type="component" value="Chromosome viii"/>
</dbReference>
<evidence type="ECO:0000313" key="2">
    <source>
        <dbReference type="EMBL" id="AMD22852.1"/>
    </source>
</evidence>
<dbReference type="InterPro" id="IPR019183">
    <property type="entry name" value="NAA25_NatB_aux_su"/>
</dbReference>
<reference evidence="2 3" key="1">
    <citation type="submission" date="2016-01" db="EMBL/GenBank/DDBJ databases">
        <title>Genome sequence of the yeast Holleya sinecauda.</title>
        <authorList>
            <person name="Dietrich F.S."/>
        </authorList>
    </citation>
    <scope>NUCLEOTIDE SEQUENCE [LARGE SCALE GENOMIC DNA]</scope>
    <source>
        <strain evidence="2 3">ATCC 58844</strain>
    </source>
</reference>
<evidence type="ECO:0000256" key="1">
    <source>
        <dbReference type="ARBA" id="ARBA00006298"/>
    </source>
</evidence>
<accession>A0A0X8HWK8</accession>
<gene>
    <name evidence="2" type="ORF">AW171_hschr84911</name>
</gene>
<comment type="similarity">
    <text evidence="1">Belongs to the MDM20/NAA25 family.</text>
</comment>
<protein>
    <submittedName>
        <fullName evidence="2">HHR083Wp</fullName>
    </submittedName>
</protein>
<dbReference type="STRING" id="45286.A0A0X8HWK8"/>